<sequence>MTAAKVDRYITFCGLYCDDKADELIDRLETSLKDTEKSGEQWVGYFNRKRQEQAKMQQDNLHFVGSQINTLAAYFEHVEDEHSLELLWDIEEQCC</sequence>
<keyword evidence="4" id="KW-1185">Reference proteome</keyword>
<dbReference type="HAMAP" id="MF_02117">
    <property type="entry name" value="CowN"/>
    <property type="match status" value="1"/>
</dbReference>
<reference evidence="3 4" key="1">
    <citation type="submission" date="2019-03" db="EMBL/GenBank/DDBJ databases">
        <title>Genomic Encyclopedia of Archaeal and Bacterial Type Strains, Phase II (KMG-II): from individual species to whole genera.</title>
        <authorList>
            <person name="Goeker M."/>
        </authorList>
    </citation>
    <scope>NUCLEOTIDE SEQUENCE [LARGE SCALE GENOMIC DNA]</scope>
    <source>
        <strain evidence="3 4">DSM 15388</strain>
    </source>
</reference>
<evidence type="ECO:0000313" key="3">
    <source>
        <dbReference type="EMBL" id="TCS41061.1"/>
    </source>
</evidence>
<dbReference type="Pfam" id="PF20543">
    <property type="entry name" value="CowN"/>
    <property type="match status" value="1"/>
</dbReference>
<dbReference type="Proteomes" id="UP000295793">
    <property type="component" value="Unassembled WGS sequence"/>
</dbReference>
<dbReference type="GO" id="GO:0009399">
    <property type="term" value="P:nitrogen fixation"/>
    <property type="evidence" value="ECO:0007669"/>
    <property type="project" value="UniProtKB-UniRule"/>
</dbReference>
<dbReference type="AlphaFoldDB" id="A0A4R3I7Z0"/>
<keyword evidence="1 2" id="KW-0535">Nitrogen fixation</keyword>
<dbReference type="RefSeq" id="WP_132701508.1">
    <property type="nucleotide sequence ID" value="NZ_SLZR01000007.1"/>
</dbReference>
<gene>
    <name evidence="2" type="primary">cowN</name>
    <name evidence="3" type="ORF">BCF53_10775</name>
</gene>
<evidence type="ECO:0000256" key="1">
    <source>
        <dbReference type="ARBA" id="ARBA00023231"/>
    </source>
</evidence>
<protein>
    <recommendedName>
        <fullName evidence="2">N(2)-fixation sustaining protein CowN</fullName>
    </recommendedName>
    <alternativeName>
        <fullName evidence="2">CO weal-nitrogenase</fullName>
    </alternativeName>
</protein>
<evidence type="ECO:0000313" key="4">
    <source>
        <dbReference type="Proteomes" id="UP000295793"/>
    </source>
</evidence>
<comment type="function">
    <text evidence="2">Is required to sustain N(2)-dependent growth in the presence of low levels of carbon monoxide (CO). Probably acts by protecting the N(2) fixation ability of the nitrogenase complex, which is inactivated in the presence of CO.</text>
</comment>
<dbReference type="NCBIfam" id="NF033689">
    <property type="entry name" value="N2Fix_CO_CowN"/>
    <property type="match status" value="1"/>
</dbReference>
<dbReference type="OrthoDB" id="7689335at2"/>
<organism evidence="3 4">
    <name type="scientific">Reinekea marinisedimentorum</name>
    <dbReference type="NCBI Taxonomy" id="230495"/>
    <lineage>
        <taxon>Bacteria</taxon>
        <taxon>Pseudomonadati</taxon>
        <taxon>Pseudomonadota</taxon>
        <taxon>Gammaproteobacteria</taxon>
        <taxon>Oceanospirillales</taxon>
        <taxon>Saccharospirillaceae</taxon>
        <taxon>Reinekea</taxon>
    </lineage>
</organism>
<evidence type="ECO:0000256" key="2">
    <source>
        <dbReference type="HAMAP-Rule" id="MF_02117"/>
    </source>
</evidence>
<dbReference type="InterPro" id="IPR024899">
    <property type="entry name" value="CowN"/>
</dbReference>
<proteinExistence type="inferred from homology"/>
<comment type="caution">
    <text evidence="3">The sequence shown here is derived from an EMBL/GenBank/DDBJ whole genome shotgun (WGS) entry which is preliminary data.</text>
</comment>
<accession>A0A4R3I7Z0</accession>
<comment type="similarity">
    <text evidence="2">Belongs to the CowN family.</text>
</comment>
<name>A0A4R3I7Z0_9GAMM</name>
<dbReference type="EMBL" id="SLZR01000007">
    <property type="protein sequence ID" value="TCS41061.1"/>
    <property type="molecule type" value="Genomic_DNA"/>
</dbReference>